<dbReference type="InterPro" id="IPR029063">
    <property type="entry name" value="SAM-dependent_MTases_sf"/>
</dbReference>
<evidence type="ECO:0000256" key="2">
    <source>
        <dbReference type="ARBA" id="ARBA00022679"/>
    </source>
</evidence>
<feature type="domain" description="DNA methylase N-4/N-6" evidence="5">
    <location>
        <begin position="100"/>
        <end position="313"/>
    </location>
</feature>
<evidence type="ECO:0000256" key="4">
    <source>
        <dbReference type="RuleBase" id="RU362026"/>
    </source>
</evidence>
<protein>
    <recommendedName>
        <fullName evidence="4">Methyltransferase</fullName>
        <ecNumber evidence="4">2.1.1.-</ecNumber>
    </recommendedName>
</protein>
<evidence type="ECO:0000256" key="1">
    <source>
        <dbReference type="ARBA" id="ARBA00022603"/>
    </source>
</evidence>
<keyword evidence="1" id="KW-0489">Methyltransferase</keyword>
<dbReference type="EC" id="2.1.1.-" evidence="4"/>
<dbReference type="EMBL" id="CP050919">
    <property type="protein sequence ID" value="QIX58968.1"/>
    <property type="molecule type" value="Genomic_DNA"/>
</dbReference>
<evidence type="ECO:0000313" key="6">
    <source>
        <dbReference type="EMBL" id="QIX58968.1"/>
    </source>
</evidence>
<proteinExistence type="inferred from homology"/>
<dbReference type="REBASE" id="393128">
    <property type="entry name" value="M.LfeHFD1ORF1407P"/>
</dbReference>
<organism evidence="6 7">
    <name type="scientific">Limosilactobacillus fermentum</name>
    <name type="common">Lactobacillus fermentum</name>
    <dbReference type="NCBI Taxonomy" id="1613"/>
    <lineage>
        <taxon>Bacteria</taxon>
        <taxon>Bacillati</taxon>
        <taxon>Bacillota</taxon>
        <taxon>Bacilli</taxon>
        <taxon>Lactobacillales</taxon>
        <taxon>Lactobacillaceae</taxon>
        <taxon>Limosilactobacillus</taxon>
    </lineage>
</organism>
<dbReference type="Pfam" id="PF01555">
    <property type="entry name" value="N6_N4_Mtase"/>
    <property type="match status" value="1"/>
</dbReference>
<dbReference type="GO" id="GO:0009307">
    <property type="term" value="P:DNA restriction-modification system"/>
    <property type="evidence" value="ECO:0007669"/>
    <property type="project" value="UniProtKB-KW"/>
</dbReference>
<evidence type="ECO:0000256" key="3">
    <source>
        <dbReference type="ARBA" id="ARBA00022747"/>
    </source>
</evidence>
<dbReference type="GO" id="GO:0003677">
    <property type="term" value="F:DNA binding"/>
    <property type="evidence" value="ECO:0007669"/>
    <property type="project" value="InterPro"/>
</dbReference>
<dbReference type="Gene3D" id="3.40.50.150">
    <property type="entry name" value="Vaccinia Virus protein VP39"/>
    <property type="match status" value="1"/>
</dbReference>
<comment type="similarity">
    <text evidence="4">Belongs to the N(4)/N(6)-methyltransferase family.</text>
</comment>
<accession>A0AAJ4GEU0</accession>
<evidence type="ECO:0000313" key="7">
    <source>
        <dbReference type="Proteomes" id="UP000503169"/>
    </source>
</evidence>
<reference evidence="6 7" key="1">
    <citation type="submission" date="2020-04" db="EMBL/GenBank/DDBJ databases">
        <title>Novel strain L. Fermentum HFD1 producer antibacterial peptides.</title>
        <authorList>
            <person name="Ozhegov G.D."/>
            <person name="Pavlova A.S."/>
            <person name="Zhuravleva D.E."/>
            <person name="Gogoleva N.V."/>
            <person name="Shagimardanova E.I."/>
            <person name="Markelova M.I."/>
            <person name="Yarullina D.R."/>
            <person name="Kayumov A.R."/>
        </authorList>
    </citation>
    <scope>NUCLEOTIDE SEQUENCE [LARGE SCALE GENOMIC DNA]</scope>
    <source>
        <strain evidence="6 7">HFD1</strain>
    </source>
</reference>
<dbReference type="Proteomes" id="UP000503169">
    <property type="component" value="Chromosome"/>
</dbReference>
<dbReference type="InterPro" id="IPR002941">
    <property type="entry name" value="DNA_methylase_N4/N6"/>
</dbReference>
<dbReference type="SUPFAM" id="SSF53335">
    <property type="entry name" value="S-adenosyl-L-methionine-dependent methyltransferases"/>
    <property type="match status" value="1"/>
</dbReference>
<dbReference type="GO" id="GO:0032259">
    <property type="term" value="P:methylation"/>
    <property type="evidence" value="ECO:0007669"/>
    <property type="project" value="UniProtKB-KW"/>
</dbReference>
<sequence>MEVINLPYRSAILVWRVVSFQFKILNAFKIYIGSAGSIPARQIERDDNKLRVIRKSFRRWFIRRFFIYMMSYAERIVNVSVKLFNGDCLELLNQVKDGSIDLVLADLPFGMTANKWDSVIPLAPLFEQYQRVIKPHGAVLLFGMGKFGANLIVNAPKNMPYRYDWIWEKSLPVGFLSSHHMPLRAHENVYVFYKHLPTYHPQMRFGFKPYKGRLNMSGHNYNPASGNYTPRQSAGERFPIDVIKFSNRNNKNVHPTQKPVDLLQYLIKTYTDEGMTVLDNTMGSGSTGVAAVSLNRNFIGMELDEEYFKIAQERIEKDGYVK</sequence>
<keyword evidence="3" id="KW-0680">Restriction system</keyword>
<keyword evidence="2" id="KW-0808">Transferase</keyword>
<evidence type="ECO:0000259" key="5">
    <source>
        <dbReference type="Pfam" id="PF01555"/>
    </source>
</evidence>
<dbReference type="InterPro" id="IPR001091">
    <property type="entry name" value="RM_Methyltransferase"/>
</dbReference>
<gene>
    <name evidence="6" type="ORF">HCY95_01407</name>
</gene>
<dbReference type="PRINTS" id="PR00508">
    <property type="entry name" value="S21N4MTFRASE"/>
</dbReference>
<name>A0AAJ4GEU0_LIMFE</name>
<dbReference type="AlphaFoldDB" id="A0AAJ4GEU0"/>
<dbReference type="GO" id="GO:0008170">
    <property type="term" value="F:N-methyltransferase activity"/>
    <property type="evidence" value="ECO:0007669"/>
    <property type="project" value="InterPro"/>
</dbReference>